<evidence type="ECO:0000256" key="1">
    <source>
        <dbReference type="ARBA" id="ARBA00004370"/>
    </source>
</evidence>
<dbReference type="RefSeq" id="WP_155545157.1">
    <property type="nucleotide sequence ID" value="NZ_CABVGP010000002.1"/>
</dbReference>
<evidence type="ECO:0000256" key="2">
    <source>
        <dbReference type="ARBA" id="ARBA00023136"/>
    </source>
</evidence>
<dbReference type="PANTHER" id="PTHR37042:SF4">
    <property type="entry name" value="OUTER MEMBRANE PROTEIN RV1973"/>
    <property type="match status" value="1"/>
</dbReference>
<keyword evidence="6" id="KW-1185">Reference proteome</keyword>
<dbReference type="PANTHER" id="PTHR37042">
    <property type="entry name" value="OUTER MEMBRANE PROTEIN RV1973"/>
    <property type="match status" value="1"/>
</dbReference>
<name>A0A6I8LQC0_9PSEU</name>
<feature type="compositionally biased region" description="Low complexity" evidence="3">
    <location>
        <begin position="140"/>
        <end position="152"/>
    </location>
</feature>
<feature type="region of interest" description="Disordered" evidence="3">
    <location>
        <begin position="1"/>
        <end position="167"/>
    </location>
</feature>
<organism evidence="5 6">
    <name type="scientific">Amycolatopsis camponoti</name>
    <dbReference type="NCBI Taxonomy" id="2606593"/>
    <lineage>
        <taxon>Bacteria</taxon>
        <taxon>Bacillati</taxon>
        <taxon>Actinomycetota</taxon>
        <taxon>Actinomycetes</taxon>
        <taxon>Pseudonocardiales</taxon>
        <taxon>Pseudonocardiaceae</taxon>
        <taxon>Amycolatopsis</taxon>
    </lineage>
</organism>
<keyword evidence="4" id="KW-1133">Transmembrane helix</keyword>
<feature type="transmembrane region" description="Helical" evidence="4">
    <location>
        <begin position="177"/>
        <end position="195"/>
    </location>
</feature>
<dbReference type="GO" id="GO:0016020">
    <property type="term" value="C:membrane"/>
    <property type="evidence" value="ECO:0007669"/>
    <property type="project" value="UniProtKB-SubCell"/>
</dbReference>
<proteinExistence type="predicted"/>
<feature type="compositionally biased region" description="Low complexity" evidence="3">
    <location>
        <begin position="72"/>
        <end position="85"/>
    </location>
</feature>
<accession>A0A6I8LQC0</accession>
<evidence type="ECO:0000256" key="3">
    <source>
        <dbReference type="SAM" id="MobiDB-lite"/>
    </source>
</evidence>
<evidence type="ECO:0000256" key="4">
    <source>
        <dbReference type="SAM" id="Phobius"/>
    </source>
</evidence>
<feature type="compositionally biased region" description="Low complexity" evidence="3">
    <location>
        <begin position="1"/>
        <end position="46"/>
    </location>
</feature>
<feature type="compositionally biased region" description="Low complexity" evidence="3">
    <location>
        <begin position="106"/>
        <end position="132"/>
    </location>
</feature>
<dbReference type="Proteomes" id="UP000399805">
    <property type="component" value="Unassembled WGS sequence"/>
</dbReference>
<dbReference type="EMBL" id="CABVGP010000002">
    <property type="protein sequence ID" value="VVJ19974.1"/>
    <property type="molecule type" value="Genomic_DNA"/>
</dbReference>
<evidence type="ECO:0000313" key="5">
    <source>
        <dbReference type="EMBL" id="VVJ19974.1"/>
    </source>
</evidence>
<sequence>MNRARVAEQAPAQVEAEVGAAASGTEDGSAATEGGSSASEAELAAPADERDGSARDSSDSAELSPGSIGDTRPGSAGAGAPASRATEQGSAAAETGAIAETHRAAEAGAEPAGAAEASAGSDAASPEAGAEPLEATGSDPAEGQPEPAAGEPAEAEAEGEPAAQPAKPRPAWLRLPALLLAAALVLAGAGVWFTLEAHSASSNPAAGNLALTDVGQTSEVTSAVTLAMNRIFSYSYDKTDVTEKAAAAVLRGSAKDSYDKLFAQVRQKAPEQKLVLTSRVSAIAVQELRNGHARLLVFLDQSAVRADNNATDSAAAQLSVTAERTGDGWVVTELEPR</sequence>
<feature type="compositionally biased region" description="Basic and acidic residues" evidence="3">
    <location>
        <begin position="47"/>
        <end position="58"/>
    </location>
</feature>
<keyword evidence="2 4" id="KW-0472">Membrane</keyword>
<evidence type="ECO:0000313" key="6">
    <source>
        <dbReference type="Proteomes" id="UP000399805"/>
    </source>
</evidence>
<protein>
    <submittedName>
        <fullName evidence="5">FIG00820195: MCE associated membrane protein</fullName>
    </submittedName>
</protein>
<keyword evidence="4" id="KW-0812">Transmembrane</keyword>
<gene>
    <name evidence="5" type="ORF">AA23TX_04995</name>
</gene>
<comment type="subcellular location">
    <subcellularLocation>
        <location evidence="1">Membrane</location>
    </subcellularLocation>
</comment>
<reference evidence="5 6" key="1">
    <citation type="submission" date="2019-09" db="EMBL/GenBank/DDBJ databases">
        <authorList>
            <person name="Leyn A S."/>
        </authorList>
    </citation>
    <scope>NUCLEOTIDE SEQUENCE [LARGE SCALE GENOMIC DNA]</scope>
    <source>
        <strain evidence="5">AA231_1</strain>
    </source>
</reference>
<dbReference type="AlphaFoldDB" id="A0A6I8LQC0"/>